<dbReference type="EMBL" id="JAOAOG010000269">
    <property type="protein sequence ID" value="KAJ6234683.1"/>
    <property type="molecule type" value="Genomic_DNA"/>
</dbReference>
<dbReference type="InterPro" id="IPR002110">
    <property type="entry name" value="Ankyrin_rpt"/>
</dbReference>
<dbReference type="SMART" id="SM00248">
    <property type="entry name" value="ANK"/>
    <property type="match status" value="9"/>
</dbReference>
<evidence type="ECO:0000256" key="2">
    <source>
        <dbReference type="ARBA" id="ARBA00023043"/>
    </source>
</evidence>
<keyword evidence="1" id="KW-0677">Repeat</keyword>
<accession>A0ABQ8XPZ5</accession>
<dbReference type="InterPro" id="IPR036770">
    <property type="entry name" value="Ankyrin_rpt-contain_sf"/>
</dbReference>
<dbReference type="Proteomes" id="UP001150062">
    <property type="component" value="Unassembled WGS sequence"/>
</dbReference>
<sequence length="546" mass="63474">MEISTDELFEDITATKLKTYLKKTGIKYQESNFLFTALESKCGKEIFEVLFEYGCDKFLNEQYQFRNFLEYALEEKTPLSLIKYFVSKGANPKMVNSMNSSTLLHFCIRRKLGREYLNYFSSFIPIMTKDGGGHTTFDYLFQEEIYDPEIFLFFADNLKDINHTNPHLNENLLFLACKARHPNLELIQKLVGKGIDVDHFNDLALNAFCYLFTSDLSQDVIQFFLDQNQNINCLAENSRTLLMGVCQNNADLIAFCLRNGADARLLTHQNESALHFLLKNKNSQLKHFKLLKDYGVRFNARNSKGQTALDLALQKMHGDLQILEFLIQNTCLYSSNKHNLNPLAIALRNRLPLKIIKCIIENSSNFNQKRVYGEYPIFHATSQSLPLDHQTIEYLVKEKGVKFDFRNANKLLPIEQAITNTHLQLKTVKLLVHSKMDLNNPEHKPLFFTLARNPKFSPEIWDFFLDFGVDINQKSLKSHSNLLTYTIKHKKFDIFKYLINLNILDVNHVNKKKETPVFLASRMELIEYLELMNSQGAYYDHKVIVN</sequence>
<dbReference type="PANTHER" id="PTHR24198">
    <property type="entry name" value="ANKYRIN REPEAT AND PROTEIN KINASE DOMAIN-CONTAINING PROTEIN"/>
    <property type="match status" value="1"/>
</dbReference>
<keyword evidence="4" id="KW-1185">Reference proteome</keyword>
<keyword evidence="2" id="KW-0040">ANK repeat</keyword>
<dbReference type="SUPFAM" id="SSF48403">
    <property type="entry name" value="Ankyrin repeat"/>
    <property type="match status" value="2"/>
</dbReference>
<dbReference type="Pfam" id="PF12796">
    <property type="entry name" value="Ank_2"/>
    <property type="match status" value="1"/>
</dbReference>
<gene>
    <name evidence="3" type="ORF">M0813_29276</name>
</gene>
<dbReference type="Gene3D" id="1.25.40.20">
    <property type="entry name" value="Ankyrin repeat-containing domain"/>
    <property type="match status" value="3"/>
</dbReference>
<comment type="caution">
    <text evidence="3">The sequence shown here is derived from an EMBL/GenBank/DDBJ whole genome shotgun (WGS) entry which is preliminary data.</text>
</comment>
<proteinExistence type="predicted"/>
<name>A0ABQ8XPZ5_9EUKA</name>
<evidence type="ECO:0000313" key="3">
    <source>
        <dbReference type="EMBL" id="KAJ6234683.1"/>
    </source>
</evidence>
<reference evidence="3" key="1">
    <citation type="submission" date="2022-08" db="EMBL/GenBank/DDBJ databases">
        <title>Novel sulfate-reducing endosymbionts in the free-living metamonad Anaeramoeba.</title>
        <authorList>
            <person name="Jerlstrom-Hultqvist J."/>
            <person name="Cepicka I."/>
            <person name="Gallot-Lavallee L."/>
            <person name="Salas-Leiva D."/>
            <person name="Curtis B.A."/>
            <person name="Zahonova K."/>
            <person name="Pipaliya S."/>
            <person name="Dacks J."/>
            <person name="Roger A.J."/>
        </authorList>
    </citation>
    <scope>NUCLEOTIDE SEQUENCE</scope>
    <source>
        <strain evidence="3">Schooner1</strain>
    </source>
</reference>
<protein>
    <submittedName>
        <fullName evidence="3">Phytochrome-interacting ankyrin-repeat protein</fullName>
    </submittedName>
</protein>
<evidence type="ECO:0000256" key="1">
    <source>
        <dbReference type="ARBA" id="ARBA00022737"/>
    </source>
</evidence>
<evidence type="ECO:0000313" key="4">
    <source>
        <dbReference type="Proteomes" id="UP001150062"/>
    </source>
</evidence>
<organism evidence="3 4">
    <name type="scientific">Anaeramoeba flamelloides</name>
    <dbReference type="NCBI Taxonomy" id="1746091"/>
    <lineage>
        <taxon>Eukaryota</taxon>
        <taxon>Metamonada</taxon>
        <taxon>Anaeramoebidae</taxon>
        <taxon>Anaeramoeba</taxon>
    </lineage>
</organism>
<dbReference type="PANTHER" id="PTHR24198:SF165">
    <property type="entry name" value="ANKYRIN REPEAT-CONTAINING PROTEIN-RELATED"/>
    <property type="match status" value="1"/>
</dbReference>